<dbReference type="GO" id="GO:0044718">
    <property type="term" value="P:siderophore transmembrane transport"/>
    <property type="evidence" value="ECO:0007669"/>
    <property type="project" value="TreeGrafter"/>
</dbReference>
<feature type="domain" description="TonB-dependent receptor-like beta-barrel" evidence="13">
    <location>
        <begin position="280"/>
        <end position="640"/>
    </location>
</feature>
<evidence type="ECO:0000256" key="2">
    <source>
        <dbReference type="ARBA" id="ARBA00022448"/>
    </source>
</evidence>
<proteinExistence type="inferred from homology"/>
<dbReference type="eggNOG" id="COG4206">
    <property type="taxonomic scope" value="Bacteria"/>
</dbReference>
<comment type="similarity">
    <text evidence="10 11">Belongs to the TonB-dependent receptor family.</text>
</comment>
<protein>
    <submittedName>
        <fullName evidence="15">TonB-dependent receptor, putative</fullName>
    </submittedName>
</protein>
<dbReference type="GO" id="GO:0015344">
    <property type="term" value="F:siderophore uptake transmembrane transporter activity"/>
    <property type="evidence" value="ECO:0007669"/>
    <property type="project" value="TreeGrafter"/>
</dbReference>
<accession>Q2NDY0</accession>
<dbReference type="Gene3D" id="2.170.130.10">
    <property type="entry name" value="TonB-dependent receptor, plug domain"/>
    <property type="match status" value="1"/>
</dbReference>
<keyword evidence="8 15" id="KW-0675">Receptor</keyword>
<dbReference type="AlphaFoldDB" id="Q2NDY0"/>
<dbReference type="GO" id="GO:0009279">
    <property type="term" value="C:cell outer membrane"/>
    <property type="evidence" value="ECO:0007669"/>
    <property type="project" value="UniProtKB-SubCell"/>
</dbReference>
<evidence type="ECO:0000313" key="16">
    <source>
        <dbReference type="Proteomes" id="UP000008808"/>
    </source>
</evidence>
<keyword evidence="9 10" id="KW-0998">Cell outer membrane</keyword>
<dbReference type="SUPFAM" id="SSF56935">
    <property type="entry name" value="Porins"/>
    <property type="match status" value="1"/>
</dbReference>
<evidence type="ECO:0000256" key="8">
    <source>
        <dbReference type="ARBA" id="ARBA00023170"/>
    </source>
</evidence>
<keyword evidence="4 10" id="KW-0812">Transmembrane</keyword>
<keyword evidence="5 12" id="KW-0732">Signal</keyword>
<reference evidence="16" key="1">
    <citation type="journal article" date="2009" name="J. Bacteriol.">
        <title>Complete genome sequence of Erythrobacter litoralis HTCC2594.</title>
        <authorList>
            <person name="Oh H.M."/>
            <person name="Giovannoni S.J."/>
            <person name="Ferriera S."/>
            <person name="Johnson J."/>
            <person name="Cho J.C."/>
        </authorList>
    </citation>
    <scope>NUCLEOTIDE SEQUENCE [LARGE SCALE GENOMIC DNA]</scope>
    <source>
        <strain evidence="16">HTCC2594</strain>
    </source>
</reference>
<evidence type="ECO:0000256" key="7">
    <source>
        <dbReference type="ARBA" id="ARBA00023136"/>
    </source>
</evidence>
<evidence type="ECO:0000256" key="11">
    <source>
        <dbReference type="RuleBase" id="RU003357"/>
    </source>
</evidence>
<evidence type="ECO:0000256" key="10">
    <source>
        <dbReference type="PROSITE-ProRule" id="PRU01360"/>
    </source>
</evidence>
<feature type="chain" id="PRO_5004213270" evidence="12">
    <location>
        <begin position="21"/>
        <end position="670"/>
    </location>
</feature>
<organism evidence="15 16">
    <name type="scientific">Erythrobacter litoralis (strain HTCC2594)</name>
    <dbReference type="NCBI Taxonomy" id="314225"/>
    <lineage>
        <taxon>Bacteria</taxon>
        <taxon>Pseudomonadati</taxon>
        <taxon>Pseudomonadota</taxon>
        <taxon>Alphaproteobacteria</taxon>
        <taxon>Sphingomonadales</taxon>
        <taxon>Erythrobacteraceae</taxon>
        <taxon>Erythrobacter/Porphyrobacter group</taxon>
        <taxon>Erythrobacter</taxon>
    </lineage>
</organism>
<keyword evidence="2 10" id="KW-0813">Transport</keyword>
<keyword evidence="7 10" id="KW-0472">Membrane</keyword>
<evidence type="ECO:0000259" key="13">
    <source>
        <dbReference type="Pfam" id="PF00593"/>
    </source>
</evidence>
<dbReference type="HOGENOM" id="CLU_008287_18_1_5"/>
<dbReference type="KEGG" id="eli:ELI_00095"/>
<evidence type="ECO:0000256" key="1">
    <source>
        <dbReference type="ARBA" id="ARBA00004571"/>
    </source>
</evidence>
<dbReference type="InterPro" id="IPR039426">
    <property type="entry name" value="TonB-dep_rcpt-like"/>
</dbReference>
<dbReference type="RefSeq" id="WP_011412989.1">
    <property type="nucleotide sequence ID" value="NC_007722.1"/>
</dbReference>
<dbReference type="InterPro" id="IPR037066">
    <property type="entry name" value="Plug_dom_sf"/>
</dbReference>
<dbReference type="PANTHER" id="PTHR30069">
    <property type="entry name" value="TONB-DEPENDENT OUTER MEMBRANE RECEPTOR"/>
    <property type="match status" value="1"/>
</dbReference>
<dbReference type="InterPro" id="IPR012910">
    <property type="entry name" value="Plug_dom"/>
</dbReference>
<feature type="domain" description="TonB-dependent receptor plug" evidence="14">
    <location>
        <begin position="45"/>
        <end position="155"/>
    </location>
</feature>
<gene>
    <name evidence="15" type="ordered locus">ELI_00095</name>
</gene>
<name>Q2NDY0_ERYLH</name>
<sequence>MSAFRSLPFLALVLTAPAFAQEADEESDDVIIVTGEGLPETPAEPAYSVREIARDQIVTTPSGRIEDALGAVAGFQQFRRSDSRSSNPSAQGVTLRALGGNATSRALVTLDGVPMQDPFFGYVPFAALVPEQIGSIRVTRGGGSGPFGAGALAGTIALSSADIGALGPVTASALVNDRGGTEVFGGAAVRLGEGFVTASGRWDRSQGFFTTPVDQRVPATARAAFDNVSGQIRAVAPLTETLELQARVLAFDDRRTLRFDGADSSASGQDASIRIVGRGDWEVDALAYVQARNFTNVVISSTRFVKVLDQSNTPTTGIGGKLEVRPPVGENHVLRIGVDYRRAEGELQEQPFSAFTGELRARRRTGGATSDLGFFIENDWTLGNLVLTGGLRADRTAITDGFFREVSAAGLTTVDNVFADQKDWTVTWRGGALFRAGESLSLRAAAYSGLRLPTLNELYRPFVVFPVVTEANAALDVERLEGFEAGLDWAPVDGVAFSLTAFDNRVENAVANVTLTPTLRQRQNLPAIDAQGLELGARVSRGAFSFDGTLAYTDAEVDGTGASMALDGNRPPQTPRWAAAATVSWKPLENGIISLTLRHVGAQFESDQETDVLPAATTLGAFVQVPLTGGFSLILRGENLTDETIVTRNSDGAIDLGVPRTVWGGVRYGF</sequence>
<evidence type="ECO:0000313" key="15">
    <source>
        <dbReference type="EMBL" id="ABC62111.1"/>
    </source>
</evidence>
<keyword evidence="3 10" id="KW-1134">Transmembrane beta strand</keyword>
<dbReference type="Gene3D" id="2.40.170.20">
    <property type="entry name" value="TonB-dependent receptor, beta-barrel domain"/>
    <property type="match status" value="1"/>
</dbReference>
<comment type="subcellular location">
    <subcellularLocation>
        <location evidence="1 10">Cell outer membrane</location>
        <topology evidence="1 10">Multi-pass membrane protein</topology>
    </subcellularLocation>
</comment>
<dbReference type="PROSITE" id="PS52016">
    <property type="entry name" value="TONB_DEPENDENT_REC_3"/>
    <property type="match status" value="1"/>
</dbReference>
<keyword evidence="16" id="KW-1185">Reference proteome</keyword>
<evidence type="ECO:0000256" key="9">
    <source>
        <dbReference type="ARBA" id="ARBA00023237"/>
    </source>
</evidence>
<dbReference type="EMBL" id="CP000157">
    <property type="protein sequence ID" value="ABC62111.1"/>
    <property type="molecule type" value="Genomic_DNA"/>
</dbReference>
<keyword evidence="6 11" id="KW-0798">TonB box</keyword>
<evidence type="ECO:0000256" key="5">
    <source>
        <dbReference type="ARBA" id="ARBA00022729"/>
    </source>
</evidence>
<dbReference type="Pfam" id="PF00593">
    <property type="entry name" value="TonB_dep_Rec_b-barrel"/>
    <property type="match status" value="1"/>
</dbReference>
<evidence type="ECO:0000256" key="3">
    <source>
        <dbReference type="ARBA" id="ARBA00022452"/>
    </source>
</evidence>
<dbReference type="Pfam" id="PF07715">
    <property type="entry name" value="Plug"/>
    <property type="match status" value="1"/>
</dbReference>
<feature type="signal peptide" evidence="12">
    <location>
        <begin position="1"/>
        <end position="20"/>
    </location>
</feature>
<dbReference type="InterPro" id="IPR000531">
    <property type="entry name" value="Beta-barrel_TonB"/>
</dbReference>
<evidence type="ECO:0000259" key="14">
    <source>
        <dbReference type="Pfam" id="PF07715"/>
    </source>
</evidence>
<dbReference type="STRING" id="314225.ELI_00095"/>
<dbReference type="PANTHER" id="PTHR30069:SF29">
    <property type="entry name" value="HEMOGLOBIN AND HEMOGLOBIN-HAPTOGLOBIN-BINDING PROTEIN 1-RELATED"/>
    <property type="match status" value="1"/>
</dbReference>
<dbReference type="InterPro" id="IPR036942">
    <property type="entry name" value="Beta-barrel_TonB_sf"/>
</dbReference>
<evidence type="ECO:0000256" key="6">
    <source>
        <dbReference type="ARBA" id="ARBA00023077"/>
    </source>
</evidence>
<dbReference type="OrthoDB" id="7374174at2"/>
<evidence type="ECO:0000256" key="12">
    <source>
        <dbReference type="SAM" id="SignalP"/>
    </source>
</evidence>
<dbReference type="Proteomes" id="UP000008808">
    <property type="component" value="Chromosome"/>
</dbReference>
<evidence type="ECO:0000256" key="4">
    <source>
        <dbReference type="ARBA" id="ARBA00022692"/>
    </source>
</evidence>